<dbReference type="GO" id="GO:0015038">
    <property type="term" value="F:glutathione disulfide oxidoreductase activity"/>
    <property type="evidence" value="ECO:0007669"/>
    <property type="project" value="TreeGrafter"/>
</dbReference>
<dbReference type="Gene3D" id="3.40.30.10">
    <property type="entry name" value="Glutaredoxin"/>
    <property type="match status" value="1"/>
</dbReference>
<name>A0A8H6YB94_9AGAR</name>
<keyword evidence="1" id="KW-1133">Transmembrane helix</keyword>
<dbReference type="AlphaFoldDB" id="A0A8H6YB94"/>
<evidence type="ECO:0000256" key="1">
    <source>
        <dbReference type="SAM" id="Phobius"/>
    </source>
</evidence>
<comment type="caution">
    <text evidence="2">The sequence shown here is derived from an EMBL/GenBank/DDBJ whole genome shotgun (WGS) entry which is preliminary data.</text>
</comment>
<dbReference type="Proteomes" id="UP000620124">
    <property type="component" value="Unassembled WGS sequence"/>
</dbReference>
<evidence type="ECO:0000313" key="3">
    <source>
        <dbReference type="Proteomes" id="UP000620124"/>
    </source>
</evidence>
<dbReference type="GO" id="GO:0034599">
    <property type="term" value="P:cellular response to oxidative stress"/>
    <property type="evidence" value="ECO:0007669"/>
    <property type="project" value="TreeGrafter"/>
</dbReference>
<feature type="transmembrane region" description="Helical" evidence="1">
    <location>
        <begin position="40"/>
        <end position="61"/>
    </location>
</feature>
<evidence type="ECO:0000313" key="2">
    <source>
        <dbReference type="EMBL" id="KAF7357858.1"/>
    </source>
</evidence>
<keyword evidence="1" id="KW-0812">Transmembrane</keyword>
<dbReference type="PANTHER" id="PTHR45694:SF5">
    <property type="entry name" value="GLUTAREDOXIN 2"/>
    <property type="match status" value="1"/>
</dbReference>
<dbReference type="EMBL" id="JACAZI010000006">
    <property type="protein sequence ID" value="KAF7357858.1"/>
    <property type="molecule type" value="Genomic_DNA"/>
</dbReference>
<gene>
    <name evidence="2" type="ORF">MVEN_00832000</name>
</gene>
<dbReference type="GO" id="GO:0000324">
    <property type="term" value="C:fungal-type vacuole"/>
    <property type="evidence" value="ECO:0007669"/>
    <property type="project" value="TreeGrafter"/>
</dbReference>
<sequence length="281" mass="31178">MAIPHISTRTSLRHRSTSSVSLPFAVVAGLNPKRHRNRTAFLALFTIILLSAFVFCSRYPMSMSPAYLLQQVEAPRPPDHMVFDLEKNRNSRAGSAKKHHKLSGGRQSISLTAEQELAAVSSFLASLPQNVIPLSVDPSLPIDPELVLDFDTRSPRAMEEVERIVDEVWSRNPVLLYGKHFSPATRELKSILSNMNLHPPPFIMDVDTRDDVEVLTPMLSRLTGSPDLPVLLISGKSVGSLEQIREMLAGGDLQRLIKASGAVIEGREEAETQEVRLTRFP</sequence>
<proteinExistence type="predicted"/>
<dbReference type="GO" id="GO:0005796">
    <property type="term" value="C:Golgi lumen"/>
    <property type="evidence" value="ECO:0007669"/>
    <property type="project" value="TreeGrafter"/>
</dbReference>
<reference evidence="2" key="1">
    <citation type="submission" date="2020-05" db="EMBL/GenBank/DDBJ databases">
        <title>Mycena genomes resolve the evolution of fungal bioluminescence.</title>
        <authorList>
            <person name="Tsai I.J."/>
        </authorList>
    </citation>
    <scope>NUCLEOTIDE SEQUENCE</scope>
    <source>
        <strain evidence="2">CCC161011</strain>
    </source>
</reference>
<dbReference type="SUPFAM" id="SSF52833">
    <property type="entry name" value="Thioredoxin-like"/>
    <property type="match status" value="1"/>
</dbReference>
<protein>
    <submittedName>
        <fullName evidence="2">Glutaredoxin domain-containing protein</fullName>
    </submittedName>
</protein>
<accession>A0A8H6YB94</accession>
<keyword evidence="3" id="KW-1185">Reference proteome</keyword>
<dbReference type="OrthoDB" id="423313at2759"/>
<dbReference type="GO" id="GO:0005801">
    <property type="term" value="C:cis-Golgi network"/>
    <property type="evidence" value="ECO:0007669"/>
    <property type="project" value="TreeGrafter"/>
</dbReference>
<dbReference type="PANTHER" id="PTHR45694">
    <property type="entry name" value="GLUTAREDOXIN 2"/>
    <property type="match status" value="1"/>
</dbReference>
<dbReference type="InterPro" id="IPR036249">
    <property type="entry name" value="Thioredoxin-like_sf"/>
</dbReference>
<organism evidence="2 3">
    <name type="scientific">Mycena venus</name>
    <dbReference type="NCBI Taxonomy" id="2733690"/>
    <lineage>
        <taxon>Eukaryota</taxon>
        <taxon>Fungi</taxon>
        <taxon>Dikarya</taxon>
        <taxon>Basidiomycota</taxon>
        <taxon>Agaricomycotina</taxon>
        <taxon>Agaricomycetes</taxon>
        <taxon>Agaricomycetidae</taxon>
        <taxon>Agaricales</taxon>
        <taxon>Marasmiineae</taxon>
        <taxon>Mycenaceae</taxon>
        <taxon>Mycena</taxon>
    </lineage>
</organism>
<keyword evidence="1" id="KW-0472">Membrane</keyword>
<dbReference type="PROSITE" id="PS51354">
    <property type="entry name" value="GLUTAREDOXIN_2"/>
    <property type="match status" value="1"/>
</dbReference>